<sequence>MRNVICRRPKKYILAILLLIALLGLGSICYRIYDYRLEEQKQADIAPLQLPESAFEKIEIPITYLGKMECTEYYREMNWMYVEEDEKPTFTYWDVIYDDSLKDGYSNIYQLDLPEVDFERQTLLFSCGRKINSISYTEASRYHKYSSQYIPMKYDKHPPVGNPVMENEYHPNTIFLYVYDNQQYPFCIYRSCFYWNLFEIEGPSA</sequence>
<evidence type="ECO:0000256" key="1">
    <source>
        <dbReference type="SAM" id="Phobius"/>
    </source>
</evidence>
<name>A0A1Y4MF29_9FIRM</name>
<keyword evidence="1" id="KW-0472">Membrane</keyword>
<proteinExistence type="predicted"/>
<evidence type="ECO:0000313" key="3">
    <source>
        <dbReference type="Proteomes" id="UP000196386"/>
    </source>
</evidence>
<gene>
    <name evidence="2" type="ORF">B5F11_18515</name>
</gene>
<dbReference type="Proteomes" id="UP000196386">
    <property type="component" value="Unassembled WGS sequence"/>
</dbReference>
<organism evidence="2 3">
    <name type="scientific">Anaerotruncus colihominis</name>
    <dbReference type="NCBI Taxonomy" id="169435"/>
    <lineage>
        <taxon>Bacteria</taxon>
        <taxon>Bacillati</taxon>
        <taxon>Bacillota</taxon>
        <taxon>Clostridia</taxon>
        <taxon>Eubacteriales</taxon>
        <taxon>Oscillospiraceae</taxon>
        <taxon>Anaerotruncus</taxon>
    </lineage>
</organism>
<feature type="transmembrane region" description="Helical" evidence="1">
    <location>
        <begin position="12"/>
        <end position="33"/>
    </location>
</feature>
<keyword evidence="1" id="KW-1133">Transmembrane helix</keyword>
<evidence type="ECO:0000313" key="2">
    <source>
        <dbReference type="EMBL" id="OUP67387.1"/>
    </source>
</evidence>
<accession>A0A1Y4MF29</accession>
<dbReference type="AlphaFoldDB" id="A0A1Y4MF29"/>
<dbReference type="EMBL" id="NFKP01000035">
    <property type="protein sequence ID" value="OUP67387.1"/>
    <property type="molecule type" value="Genomic_DNA"/>
</dbReference>
<reference evidence="3" key="1">
    <citation type="submission" date="2017-04" db="EMBL/GenBank/DDBJ databases">
        <title>Function of individual gut microbiota members based on whole genome sequencing of pure cultures obtained from chicken caecum.</title>
        <authorList>
            <person name="Medvecky M."/>
            <person name="Cejkova D."/>
            <person name="Polansky O."/>
            <person name="Karasova D."/>
            <person name="Kubasova T."/>
            <person name="Cizek A."/>
            <person name="Rychlik I."/>
        </authorList>
    </citation>
    <scope>NUCLEOTIDE SEQUENCE [LARGE SCALE GENOMIC DNA]</scope>
    <source>
        <strain evidence="3">An175</strain>
    </source>
</reference>
<comment type="caution">
    <text evidence="2">The sequence shown here is derived from an EMBL/GenBank/DDBJ whole genome shotgun (WGS) entry which is preliminary data.</text>
</comment>
<protein>
    <submittedName>
        <fullName evidence="2">Uncharacterized protein</fullName>
    </submittedName>
</protein>
<keyword evidence="1" id="KW-0812">Transmembrane</keyword>
<dbReference type="RefSeq" id="WP_087303262.1">
    <property type="nucleotide sequence ID" value="NZ_NFKP01000035.1"/>
</dbReference>